<keyword evidence="9" id="KW-0472">Membrane</keyword>
<dbReference type="InterPro" id="IPR036890">
    <property type="entry name" value="HATPase_C_sf"/>
</dbReference>
<keyword evidence="7 11" id="KW-0067">ATP-binding</keyword>
<dbReference type="GO" id="GO:0005524">
    <property type="term" value="F:ATP binding"/>
    <property type="evidence" value="ECO:0007669"/>
    <property type="project" value="UniProtKB-KW"/>
</dbReference>
<keyword evidence="5" id="KW-0547">Nucleotide-binding</keyword>
<dbReference type="RefSeq" id="WP_191147919.1">
    <property type="nucleotide sequence ID" value="NZ_CP061274.1"/>
</dbReference>
<gene>
    <name evidence="11" type="ORF">H9X71_01010</name>
</gene>
<dbReference type="Pfam" id="PF02518">
    <property type="entry name" value="HATPase_c"/>
    <property type="match status" value="1"/>
</dbReference>
<dbReference type="GO" id="GO:0000155">
    <property type="term" value="F:phosphorelay sensor kinase activity"/>
    <property type="evidence" value="ECO:0007669"/>
    <property type="project" value="InterPro"/>
</dbReference>
<organism evidence="11 12">
    <name type="scientific">Clavibacter zhangzhiyongii</name>
    <dbReference type="NCBI Taxonomy" id="2768071"/>
    <lineage>
        <taxon>Bacteria</taxon>
        <taxon>Bacillati</taxon>
        <taxon>Actinomycetota</taxon>
        <taxon>Actinomycetes</taxon>
        <taxon>Micrococcales</taxon>
        <taxon>Microbacteriaceae</taxon>
        <taxon>Clavibacter</taxon>
    </lineage>
</organism>
<evidence type="ECO:0000256" key="8">
    <source>
        <dbReference type="ARBA" id="ARBA00023012"/>
    </source>
</evidence>
<dbReference type="GO" id="GO:0016020">
    <property type="term" value="C:membrane"/>
    <property type="evidence" value="ECO:0007669"/>
    <property type="project" value="InterPro"/>
</dbReference>
<dbReference type="KEGG" id="czh:H9X71_01010"/>
<reference evidence="11 12" key="1">
    <citation type="submission" date="2020-08" db="EMBL/GenBank/DDBJ databases">
        <title>Description of Clavibacter zhangzhiyonge sp. nov., a phytopathogenic actinobacterium isolated from barley seeds, causing leaf brown spot and decline.</title>
        <authorList>
            <person name="Tian Q."/>
            <person name="Chuan J."/>
            <person name="Zhao W."/>
            <person name="Li X."/>
        </authorList>
    </citation>
    <scope>NUCLEOTIDE SEQUENCE [LARGE SCALE GENOMIC DNA]</scope>
    <source>
        <strain evidence="11 12">DM1</strain>
    </source>
</reference>
<sequence>MSAGRGEAPDLAGLQVRPVGPVGRLLARRPAVGDAALIACFAAWALVTGVGADSMYALHVHLGSEQVLRMQAASLALTAAGCALLVARRRRPVVVAAGMAVLGLAALALTGAPSGIDLGLALALHAVAVARRPLVTWAVLVPAVAAMLTAARILPLPLQVGAVMSGLSPDTAAGPDPFLGGWQPVALPVLVLALLAVAVGTGVRSRRLHLARIVEAAEAVAREAEQRTRLAEAAERARIAREMHDVVAHSISVMVALGGGASMALDWAPDRARLALDELVGTGRTALADMRRVLGVLHDAPAGASDPAGDGAAAEPSVAPLPGIRDLAPLLDRFRLAGLPVRATGIADARLARADATLQLAVHRIVQEALTNALRHAPGTAGVEVAIQALPGRIEVVVADEGPGVPVERTPGSGRGVLGMRERAAAFGGTVDAGPHGRGWAVRAVLPVDEEDGR</sequence>
<dbReference type="Gene3D" id="3.30.565.10">
    <property type="entry name" value="Histidine kinase-like ATPase, C-terminal domain"/>
    <property type="match status" value="1"/>
</dbReference>
<dbReference type="Gene3D" id="1.20.5.1930">
    <property type="match status" value="1"/>
</dbReference>
<comment type="catalytic activity">
    <reaction evidence="1">
        <text>ATP + protein L-histidine = ADP + protein N-phospho-L-histidine.</text>
        <dbReference type="EC" id="2.7.13.3"/>
    </reaction>
</comment>
<keyword evidence="9" id="KW-1133">Transmembrane helix</keyword>
<keyword evidence="8" id="KW-0902">Two-component regulatory system</keyword>
<keyword evidence="12" id="KW-1185">Reference proteome</keyword>
<dbReference type="Pfam" id="PF07730">
    <property type="entry name" value="HisKA_3"/>
    <property type="match status" value="1"/>
</dbReference>
<evidence type="ECO:0000256" key="3">
    <source>
        <dbReference type="ARBA" id="ARBA00022553"/>
    </source>
</evidence>
<dbReference type="AlphaFoldDB" id="A0A7L7Z2L9"/>
<evidence type="ECO:0000259" key="10">
    <source>
        <dbReference type="SMART" id="SM00387"/>
    </source>
</evidence>
<feature type="transmembrane region" description="Helical" evidence="9">
    <location>
        <begin position="70"/>
        <end position="87"/>
    </location>
</feature>
<dbReference type="EC" id="2.7.13.3" evidence="2"/>
<protein>
    <recommendedName>
        <fullName evidence="2">histidine kinase</fullName>
        <ecNumber evidence="2">2.7.13.3</ecNumber>
    </recommendedName>
</protein>
<evidence type="ECO:0000256" key="9">
    <source>
        <dbReference type="SAM" id="Phobius"/>
    </source>
</evidence>
<feature type="domain" description="Histidine kinase/HSP90-like ATPase" evidence="10">
    <location>
        <begin position="357"/>
        <end position="450"/>
    </location>
</feature>
<dbReference type="CDD" id="cd16917">
    <property type="entry name" value="HATPase_UhpB-NarQ-NarX-like"/>
    <property type="match status" value="1"/>
</dbReference>
<dbReference type="GO" id="GO:0046983">
    <property type="term" value="F:protein dimerization activity"/>
    <property type="evidence" value="ECO:0007669"/>
    <property type="project" value="InterPro"/>
</dbReference>
<feature type="transmembrane region" description="Helical" evidence="9">
    <location>
        <begin position="35"/>
        <end position="58"/>
    </location>
</feature>
<dbReference type="PANTHER" id="PTHR24421">
    <property type="entry name" value="NITRATE/NITRITE SENSOR PROTEIN NARX-RELATED"/>
    <property type="match status" value="1"/>
</dbReference>
<evidence type="ECO:0000313" key="12">
    <source>
        <dbReference type="Proteomes" id="UP000516660"/>
    </source>
</evidence>
<evidence type="ECO:0000256" key="1">
    <source>
        <dbReference type="ARBA" id="ARBA00000085"/>
    </source>
</evidence>
<dbReference type="SUPFAM" id="SSF55874">
    <property type="entry name" value="ATPase domain of HSP90 chaperone/DNA topoisomerase II/histidine kinase"/>
    <property type="match status" value="1"/>
</dbReference>
<dbReference type="InterPro" id="IPR003594">
    <property type="entry name" value="HATPase_dom"/>
</dbReference>
<feature type="transmembrane region" description="Helical" evidence="9">
    <location>
        <begin position="93"/>
        <end position="122"/>
    </location>
</feature>
<dbReference type="SMART" id="SM00387">
    <property type="entry name" value="HATPase_c"/>
    <property type="match status" value="1"/>
</dbReference>
<keyword evidence="9" id="KW-0812">Transmembrane</keyword>
<evidence type="ECO:0000256" key="4">
    <source>
        <dbReference type="ARBA" id="ARBA00022679"/>
    </source>
</evidence>
<dbReference type="EMBL" id="CP061274">
    <property type="protein sequence ID" value="QOD43983.1"/>
    <property type="molecule type" value="Genomic_DNA"/>
</dbReference>
<dbReference type="InterPro" id="IPR011712">
    <property type="entry name" value="Sig_transdc_His_kin_sub3_dim/P"/>
</dbReference>
<evidence type="ECO:0000256" key="5">
    <source>
        <dbReference type="ARBA" id="ARBA00022741"/>
    </source>
</evidence>
<evidence type="ECO:0000256" key="2">
    <source>
        <dbReference type="ARBA" id="ARBA00012438"/>
    </source>
</evidence>
<dbReference type="InterPro" id="IPR050482">
    <property type="entry name" value="Sensor_HK_TwoCompSys"/>
</dbReference>
<keyword evidence="3" id="KW-0597">Phosphoprotein</keyword>
<feature type="transmembrane region" description="Helical" evidence="9">
    <location>
        <begin position="185"/>
        <end position="203"/>
    </location>
</feature>
<evidence type="ECO:0000313" key="11">
    <source>
        <dbReference type="EMBL" id="QOD43983.1"/>
    </source>
</evidence>
<dbReference type="PANTHER" id="PTHR24421:SF10">
    <property type="entry name" value="NITRATE_NITRITE SENSOR PROTEIN NARQ"/>
    <property type="match status" value="1"/>
</dbReference>
<evidence type="ECO:0000256" key="7">
    <source>
        <dbReference type="ARBA" id="ARBA00022840"/>
    </source>
</evidence>
<evidence type="ECO:0000256" key="6">
    <source>
        <dbReference type="ARBA" id="ARBA00022777"/>
    </source>
</evidence>
<feature type="transmembrane region" description="Helical" evidence="9">
    <location>
        <begin position="246"/>
        <end position="265"/>
    </location>
</feature>
<keyword evidence="6" id="KW-0418">Kinase</keyword>
<accession>A0A7L7Z2L9</accession>
<name>A0A7L7Z2L9_9MICO</name>
<dbReference type="Proteomes" id="UP000516660">
    <property type="component" value="Chromosome"/>
</dbReference>
<keyword evidence="4" id="KW-0808">Transferase</keyword>
<proteinExistence type="predicted"/>